<accession>A0AAD7Z9E3</accession>
<reference evidence="1" key="1">
    <citation type="journal article" date="2023" name="IScience">
        <title>Live-bearing cockroach genome reveals convergent evolutionary mechanisms linked to viviparity in insects and beyond.</title>
        <authorList>
            <person name="Fouks B."/>
            <person name="Harrison M.C."/>
            <person name="Mikhailova A.A."/>
            <person name="Marchal E."/>
            <person name="English S."/>
            <person name="Carruthers M."/>
            <person name="Jennings E.C."/>
            <person name="Chiamaka E.L."/>
            <person name="Frigard R.A."/>
            <person name="Pippel M."/>
            <person name="Attardo G.M."/>
            <person name="Benoit J.B."/>
            <person name="Bornberg-Bauer E."/>
            <person name="Tobe S.S."/>
        </authorList>
    </citation>
    <scope>NUCLEOTIDE SEQUENCE</scope>
    <source>
        <strain evidence="1">Stay&amp;Tobe</strain>
    </source>
</reference>
<feature type="non-terminal residue" evidence="1">
    <location>
        <position position="113"/>
    </location>
</feature>
<keyword evidence="2" id="KW-1185">Reference proteome</keyword>
<evidence type="ECO:0000313" key="2">
    <source>
        <dbReference type="Proteomes" id="UP001233999"/>
    </source>
</evidence>
<protein>
    <submittedName>
        <fullName evidence="1">Uncharacterized protein</fullName>
    </submittedName>
</protein>
<dbReference type="EMBL" id="JASPKZ010009797">
    <property type="protein sequence ID" value="KAJ9576369.1"/>
    <property type="molecule type" value="Genomic_DNA"/>
</dbReference>
<dbReference type="AlphaFoldDB" id="A0AAD7Z9E3"/>
<gene>
    <name evidence="1" type="ORF">L9F63_006768</name>
</gene>
<organism evidence="1 2">
    <name type="scientific">Diploptera punctata</name>
    <name type="common">Pacific beetle cockroach</name>
    <dbReference type="NCBI Taxonomy" id="6984"/>
    <lineage>
        <taxon>Eukaryota</taxon>
        <taxon>Metazoa</taxon>
        <taxon>Ecdysozoa</taxon>
        <taxon>Arthropoda</taxon>
        <taxon>Hexapoda</taxon>
        <taxon>Insecta</taxon>
        <taxon>Pterygota</taxon>
        <taxon>Neoptera</taxon>
        <taxon>Polyneoptera</taxon>
        <taxon>Dictyoptera</taxon>
        <taxon>Blattodea</taxon>
        <taxon>Blaberoidea</taxon>
        <taxon>Blaberidae</taxon>
        <taxon>Diplopterinae</taxon>
        <taxon>Diploptera</taxon>
    </lineage>
</organism>
<evidence type="ECO:0000313" key="1">
    <source>
        <dbReference type="EMBL" id="KAJ9576369.1"/>
    </source>
</evidence>
<feature type="non-terminal residue" evidence="1">
    <location>
        <position position="1"/>
    </location>
</feature>
<dbReference type="Proteomes" id="UP001233999">
    <property type="component" value="Unassembled WGS sequence"/>
</dbReference>
<reference evidence="1" key="2">
    <citation type="submission" date="2023-05" db="EMBL/GenBank/DDBJ databases">
        <authorList>
            <person name="Fouks B."/>
        </authorList>
    </citation>
    <scope>NUCLEOTIDE SEQUENCE</scope>
    <source>
        <strain evidence="1">Stay&amp;Tobe</strain>
        <tissue evidence="1">Testes</tissue>
    </source>
</reference>
<comment type="caution">
    <text evidence="1">The sequence shown here is derived from an EMBL/GenBank/DDBJ whole genome shotgun (WGS) entry which is preliminary data.</text>
</comment>
<name>A0AAD7Z9E3_DIPPU</name>
<sequence>IILSTCTEGEGADRFIQRSPISGFSSFLRHHDLGSTQSLAKMSTTLCSGEKAGTSDENLQQIALDKNPEMKMKYERKQKWTIHHHRPSQLKKKSTGFFFLEAVTYRDSRTDGF</sequence>
<proteinExistence type="predicted"/>